<accession>A0AA46YJ58</accession>
<organism evidence="6 7">
    <name type="scientific">Solicola gregarius</name>
    <dbReference type="NCBI Taxonomy" id="2908642"/>
    <lineage>
        <taxon>Bacteria</taxon>
        <taxon>Bacillati</taxon>
        <taxon>Actinomycetota</taxon>
        <taxon>Actinomycetes</taxon>
        <taxon>Propionibacteriales</taxon>
        <taxon>Nocardioidaceae</taxon>
        <taxon>Solicola</taxon>
    </lineage>
</organism>
<reference evidence="6" key="1">
    <citation type="submission" date="2022-01" db="EMBL/GenBank/DDBJ databases">
        <title>Nocardioidaceae gen. sp. A5X3R13.</title>
        <authorList>
            <person name="Lopez Marin M.A."/>
            <person name="Uhlik O."/>
        </authorList>
    </citation>
    <scope>NUCLEOTIDE SEQUENCE</scope>
    <source>
        <strain evidence="6">A5X3R13</strain>
    </source>
</reference>
<dbReference type="Pfam" id="PF00126">
    <property type="entry name" value="HTH_1"/>
    <property type="match status" value="1"/>
</dbReference>
<dbReference type="Proteomes" id="UP001164390">
    <property type="component" value="Chromosome"/>
</dbReference>
<dbReference type="InterPro" id="IPR005119">
    <property type="entry name" value="LysR_subst-bd"/>
</dbReference>
<proteinExistence type="inferred from homology"/>
<name>A0AA46YJ58_9ACTN</name>
<dbReference type="PROSITE" id="PS50931">
    <property type="entry name" value="HTH_LYSR"/>
    <property type="match status" value="1"/>
</dbReference>
<dbReference type="AlphaFoldDB" id="A0AA46YJ58"/>
<feature type="domain" description="HTH lysR-type" evidence="5">
    <location>
        <begin position="4"/>
        <end position="62"/>
    </location>
</feature>
<dbReference type="PRINTS" id="PR00039">
    <property type="entry name" value="HTHLYSR"/>
</dbReference>
<dbReference type="GO" id="GO:0003677">
    <property type="term" value="F:DNA binding"/>
    <property type="evidence" value="ECO:0007669"/>
    <property type="project" value="UniProtKB-KW"/>
</dbReference>
<evidence type="ECO:0000256" key="3">
    <source>
        <dbReference type="ARBA" id="ARBA00023125"/>
    </source>
</evidence>
<dbReference type="PANTHER" id="PTHR30346">
    <property type="entry name" value="TRANSCRIPTIONAL DUAL REGULATOR HCAR-RELATED"/>
    <property type="match status" value="1"/>
</dbReference>
<dbReference type="SUPFAM" id="SSF53850">
    <property type="entry name" value="Periplasmic binding protein-like II"/>
    <property type="match status" value="1"/>
</dbReference>
<keyword evidence="7" id="KW-1185">Reference proteome</keyword>
<dbReference type="EMBL" id="CP094970">
    <property type="protein sequence ID" value="UYM04140.1"/>
    <property type="molecule type" value="Genomic_DNA"/>
</dbReference>
<dbReference type="SUPFAM" id="SSF46785">
    <property type="entry name" value="Winged helix' DNA-binding domain"/>
    <property type="match status" value="1"/>
</dbReference>
<keyword evidence="3" id="KW-0238">DNA-binding</keyword>
<dbReference type="Gene3D" id="1.10.10.10">
    <property type="entry name" value="Winged helix-like DNA-binding domain superfamily/Winged helix DNA-binding domain"/>
    <property type="match status" value="1"/>
</dbReference>
<evidence type="ECO:0000256" key="4">
    <source>
        <dbReference type="ARBA" id="ARBA00023163"/>
    </source>
</evidence>
<evidence type="ECO:0000256" key="2">
    <source>
        <dbReference type="ARBA" id="ARBA00023015"/>
    </source>
</evidence>
<dbReference type="GO" id="GO:0003700">
    <property type="term" value="F:DNA-binding transcription factor activity"/>
    <property type="evidence" value="ECO:0007669"/>
    <property type="project" value="InterPro"/>
</dbReference>
<dbReference type="GO" id="GO:0032993">
    <property type="term" value="C:protein-DNA complex"/>
    <property type="evidence" value="ECO:0007669"/>
    <property type="project" value="TreeGrafter"/>
</dbReference>
<keyword evidence="2" id="KW-0805">Transcription regulation</keyword>
<dbReference type="PANTHER" id="PTHR30346:SF0">
    <property type="entry name" value="HCA OPERON TRANSCRIPTIONAL ACTIVATOR HCAR"/>
    <property type="match status" value="1"/>
</dbReference>
<evidence type="ECO:0000259" key="5">
    <source>
        <dbReference type="PROSITE" id="PS50931"/>
    </source>
</evidence>
<comment type="similarity">
    <text evidence="1">Belongs to the LysR transcriptional regulatory family.</text>
</comment>
<dbReference type="RefSeq" id="WP_271632799.1">
    <property type="nucleotide sequence ID" value="NZ_CP094970.1"/>
</dbReference>
<sequence>MTPFTLTQLRYFAAVAEADSMTAAARELMITQSALSTAMSQLEKALGVQLFMRQGTRALRLTAAGAQFVRDLTVFLEHADSLYEAAQGLAKSPVGVLSVGVFGPLASVRLPLILDELERRYPGLEVTIHESDLADQQDALRSGRCEIALTYGLGLARGFTAQALQRIPPHVIVSREHRLARRPERPVHLRALEDDPLILLDLPHSREYYESLFRLVGVTPNVRHRLVGYETVRSFVARGHGYALLNQRLQHDLTYTGDSVVPIQIADELPPIELMLVRPSDVRPTRRALAFEEVCRTLYGET</sequence>
<dbReference type="Pfam" id="PF03466">
    <property type="entry name" value="LysR_substrate"/>
    <property type="match status" value="1"/>
</dbReference>
<gene>
    <name evidence="6" type="ORF">L0C25_16535</name>
</gene>
<dbReference type="InterPro" id="IPR036388">
    <property type="entry name" value="WH-like_DNA-bd_sf"/>
</dbReference>
<dbReference type="FunFam" id="1.10.10.10:FF:000001">
    <property type="entry name" value="LysR family transcriptional regulator"/>
    <property type="match status" value="1"/>
</dbReference>
<dbReference type="InterPro" id="IPR036390">
    <property type="entry name" value="WH_DNA-bd_sf"/>
</dbReference>
<dbReference type="KEGG" id="sgrg:L0C25_16535"/>
<keyword evidence="4" id="KW-0804">Transcription</keyword>
<dbReference type="InterPro" id="IPR000847">
    <property type="entry name" value="LysR_HTH_N"/>
</dbReference>
<dbReference type="Gene3D" id="3.40.190.10">
    <property type="entry name" value="Periplasmic binding protein-like II"/>
    <property type="match status" value="2"/>
</dbReference>
<evidence type="ECO:0000313" key="6">
    <source>
        <dbReference type="EMBL" id="UYM04140.1"/>
    </source>
</evidence>
<evidence type="ECO:0000313" key="7">
    <source>
        <dbReference type="Proteomes" id="UP001164390"/>
    </source>
</evidence>
<protein>
    <submittedName>
        <fullName evidence="6">LysR family transcriptional regulator</fullName>
    </submittedName>
</protein>
<evidence type="ECO:0000256" key="1">
    <source>
        <dbReference type="ARBA" id="ARBA00009437"/>
    </source>
</evidence>